<dbReference type="AlphaFoldDB" id="A0A5B9WAA8"/>
<proteinExistence type="predicted"/>
<dbReference type="Proteomes" id="UP000324233">
    <property type="component" value="Chromosome"/>
</dbReference>
<gene>
    <name evidence="2" type="ORF">OJF2_60570</name>
</gene>
<sequence>MNGQDSLLIVGACTRAAAYSAARAGLVPVCVDFFADRDLAALCDLERAEPSEGVDGLRERAHRMPATDWIYTGPLENRPDVVAGLSARHRLRGNGPEVLHAARDPARVAGLMERRGLPRAEVREGAAGLPRDGSWLIKPRASGGGLGIRRLDSDASPDAASCYCQRFLAGDGYSALFLAGSPLTRLVGVSKQILGLPGSPFAYRGSIGPCEMPWSVVETLRSMGRAMSEEFGLVGLFGVDFILHEGRPHPVEVNPRYTASVEVFELASGRSLLAEHVSACGGEGRGLRPRAGAAPVVGKLVLYAVEPVISPDIPVPGAGSCDPFAVPEVADIPWPGTAIAAGEPILTVFATGRDVEECGRGLRDAEEEWRRRLACRDMA</sequence>
<name>A0A5B9WAA8_9BACT</name>
<dbReference type="RefSeq" id="WP_148597020.1">
    <property type="nucleotide sequence ID" value="NZ_CP042997.1"/>
</dbReference>
<dbReference type="KEGG" id="agv:OJF2_60570"/>
<evidence type="ECO:0000313" key="2">
    <source>
        <dbReference type="EMBL" id="QEH37466.1"/>
    </source>
</evidence>
<dbReference type="Gene3D" id="3.30.470.20">
    <property type="entry name" value="ATP-grasp fold, B domain"/>
    <property type="match status" value="1"/>
</dbReference>
<dbReference type="GO" id="GO:0046872">
    <property type="term" value="F:metal ion binding"/>
    <property type="evidence" value="ECO:0007669"/>
    <property type="project" value="InterPro"/>
</dbReference>
<evidence type="ECO:0000259" key="1">
    <source>
        <dbReference type="Pfam" id="PF02655"/>
    </source>
</evidence>
<dbReference type="Pfam" id="PF02655">
    <property type="entry name" value="ATP-grasp_3"/>
    <property type="match status" value="1"/>
</dbReference>
<organism evidence="2 3">
    <name type="scientific">Aquisphaera giovannonii</name>
    <dbReference type="NCBI Taxonomy" id="406548"/>
    <lineage>
        <taxon>Bacteria</taxon>
        <taxon>Pseudomonadati</taxon>
        <taxon>Planctomycetota</taxon>
        <taxon>Planctomycetia</taxon>
        <taxon>Isosphaerales</taxon>
        <taxon>Isosphaeraceae</taxon>
        <taxon>Aquisphaera</taxon>
    </lineage>
</organism>
<dbReference type="EMBL" id="CP042997">
    <property type="protein sequence ID" value="QEH37466.1"/>
    <property type="molecule type" value="Genomic_DNA"/>
</dbReference>
<reference evidence="2 3" key="1">
    <citation type="submission" date="2019-08" db="EMBL/GenBank/DDBJ databases">
        <title>Deep-cultivation of Planctomycetes and their phenomic and genomic characterization uncovers novel biology.</title>
        <authorList>
            <person name="Wiegand S."/>
            <person name="Jogler M."/>
            <person name="Boedeker C."/>
            <person name="Pinto D."/>
            <person name="Vollmers J."/>
            <person name="Rivas-Marin E."/>
            <person name="Kohn T."/>
            <person name="Peeters S.H."/>
            <person name="Heuer A."/>
            <person name="Rast P."/>
            <person name="Oberbeckmann S."/>
            <person name="Bunk B."/>
            <person name="Jeske O."/>
            <person name="Meyerdierks A."/>
            <person name="Storesund J.E."/>
            <person name="Kallscheuer N."/>
            <person name="Luecker S."/>
            <person name="Lage O.M."/>
            <person name="Pohl T."/>
            <person name="Merkel B.J."/>
            <person name="Hornburger P."/>
            <person name="Mueller R.-W."/>
            <person name="Bruemmer F."/>
            <person name="Labrenz M."/>
            <person name="Spormann A.M."/>
            <person name="Op den Camp H."/>
            <person name="Overmann J."/>
            <person name="Amann R."/>
            <person name="Jetten M.S.M."/>
            <person name="Mascher T."/>
            <person name="Medema M.H."/>
            <person name="Devos D.P."/>
            <person name="Kaster A.-K."/>
            <person name="Ovreas L."/>
            <person name="Rohde M."/>
            <person name="Galperin M.Y."/>
            <person name="Jogler C."/>
        </authorList>
    </citation>
    <scope>NUCLEOTIDE SEQUENCE [LARGE SCALE GENOMIC DNA]</scope>
    <source>
        <strain evidence="2 3">OJF2</strain>
    </source>
</reference>
<protein>
    <submittedName>
        <fullName evidence="2">ATP-grasp domain protein</fullName>
    </submittedName>
</protein>
<accession>A0A5B9WAA8</accession>
<keyword evidence="3" id="KW-1185">Reference proteome</keyword>
<dbReference type="InterPro" id="IPR003806">
    <property type="entry name" value="ATP-grasp_PylC-type"/>
</dbReference>
<evidence type="ECO:0000313" key="3">
    <source>
        <dbReference type="Proteomes" id="UP000324233"/>
    </source>
</evidence>
<dbReference type="SUPFAM" id="SSF56059">
    <property type="entry name" value="Glutathione synthetase ATP-binding domain-like"/>
    <property type="match status" value="1"/>
</dbReference>
<dbReference type="GO" id="GO:0005524">
    <property type="term" value="F:ATP binding"/>
    <property type="evidence" value="ECO:0007669"/>
    <property type="project" value="InterPro"/>
</dbReference>
<dbReference type="OrthoDB" id="1804072at2"/>
<feature type="domain" description="ATP-grasp fold PylC-type" evidence="1">
    <location>
        <begin position="133"/>
        <end position="260"/>
    </location>
</feature>